<protein>
    <submittedName>
        <fullName evidence="2">Uncharacterized protein</fullName>
    </submittedName>
</protein>
<proteinExistence type="predicted"/>
<dbReference type="EMBL" id="OC320228">
    <property type="protein sequence ID" value="CAD7407576.1"/>
    <property type="molecule type" value="Genomic_DNA"/>
</dbReference>
<gene>
    <name evidence="2" type="ORF">TCEB3V08_LOCUS9084</name>
</gene>
<reference evidence="2" key="1">
    <citation type="submission" date="2020-11" db="EMBL/GenBank/DDBJ databases">
        <authorList>
            <person name="Tran Van P."/>
        </authorList>
    </citation>
    <scope>NUCLEOTIDE SEQUENCE</scope>
</reference>
<feature type="compositionally biased region" description="Basic and acidic residues" evidence="1">
    <location>
        <begin position="12"/>
        <end position="23"/>
    </location>
</feature>
<evidence type="ECO:0000313" key="2">
    <source>
        <dbReference type="EMBL" id="CAD7407576.1"/>
    </source>
</evidence>
<name>A0A7R9D5M8_TIMCR</name>
<evidence type="ECO:0000256" key="1">
    <source>
        <dbReference type="SAM" id="MobiDB-lite"/>
    </source>
</evidence>
<feature type="compositionally biased region" description="Basic and acidic residues" evidence="1">
    <location>
        <begin position="71"/>
        <end position="89"/>
    </location>
</feature>
<dbReference type="AlphaFoldDB" id="A0A7R9D5M8"/>
<accession>A0A7R9D5M8</accession>
<feature type="compositionally biased region" description="Basic residues" evidence="1">
    <location>
        <begin position="1"/>
        <end position="11"/>
    </location>
</feature>
<organism evidence="2">
    <name type="scientific">Timema cristinae</name>
    <name type="common">Walking stick</name>
    <dbReference type="NCBI Taxonomy" id="61476"/>
    <lineage>
        <taxon>Eukaryota</taxon>
        <taxon>Metazoa</taxon>
        <taxon>Ecdysozoa</taxon>
        <taxon>Arthropoda</taxon>
        <taxon>Hexapoda</taxon>
        <taxon>Insecta</taxon>
        <taxon>Pterygota</taxon>
        <taxon>Neoptera</taxon>
        <taxon>Polyneoptera</taxon>
        <taxon>Phasmatodea</taxon>
        <taxon>Timematodea</taxon>
        <taxon>Timematoidea</taxon>
        <taxon>Timematidae</taxon>
        <taxon>Timema</taxon>
    </lineage>
</organism>
<feature type="compositionally biased region" description="Basic residues" evidence="1">
    <location>
        <begin position="90"/>
        <end position="103"/>
    </location>
</feature>
<sequence length="363" mass="41041">MGSKKHKKHKSEKKDKYEDKQSGIEKPPGLKLILKVGSSSTPEHSSDSPGPSIPLVHTNINYSVTPAAGDEESRHSSTSLHGREDSHLERQHKKVKKKKKKKEKDKDREKHEKKHKHHHKLANALVVLSSTVEDREIEVRISPYAPEVCKDLIKPLIGSLGTYDVRLLFYSLELMRSVVATDEGTNLLRELIKLVAMVFQDDRLPLQNIGRSESCSIHMFEFQSLVRVTGTELRVVMEEHIEFKQTRFWLLGLQLLNDRTSQEVIDLGALVPLVATLGTTAFPENQRRAAKVLKRLVEISPLVHQHLADFLPLHLLERIMTDPIEAAHSTTLNLANKLRAAFRHVSGKSPILEQPETSIAQDT</sequence>
<feature type="region of interest" description="Disordered" evidence="1">
    <location>
        <begin position="1"/>
        <end position="119"/>
    </location>
</feature>